<dbReference type="SMART" id="SM00422">
    <property type="entry name" value="HTH_MERR"/>
    <property type="match status" value="1"/>
</dbReference>
<dbReference type="Proteomes" id="UP000267798">
    <property type="component" value="Unassembled WGS sequence"/>
</dbReference>
<dbReference type="GO" id="GO:0003677">
    <property type="term" value="F:DNA binding"/>
    <property type="evidence" value="ECO:0007669"/>
    <property type="project" value="UniProtKB-KW"/>
</dbReference>
<dbReference type="RefSeq" id="WP_120108067.1">
    <property type="nucleotide sequence ID" value="NZ_QXQB01000001.1"/>
</dbReference>
<dbReference type="PANTHER" id="PTHR30204:SF96">
    <property type="entry name" value="CHROMOSOME-ANCHORING PROTEIN RACA"/>
    <property type="match status" value="1"/>
</dbReference>
<evidence type="ECO:0000256" key="1">
    <source>
        <dbReference type="ARBA" id="ARBA00023125"/>
    </source>
</evidence>
<dbReference type="CDD" id="cd01106">
    <property type="entry name" value="HTH_TipAL-Mta"/>
    <property type="match status" value="1"/>
</dbReference>
<dbReference type="Gene3D" id="1.10.1660.10">
    <property type="match status" value="1"/>
</dbReference>
<evidence type="ECO:0000313" key="4">
    <source>
        <dbReference type="Proteomes" id="UP000267798"/>
    </source>
</evidence>
<proteinExistence type="predicted"/>
<dbReference type="InterPro" id="IPR000551">
    <property type="entry name" value="MerR-type_HTH_dom"/>
</dbReference>
<dbReference type="PROSITE" id="PS50937">
    <property type="entry name" value="HTH_MERR_2"/>
    <property type="match status" value="1"/>
</dbReference>
<dbReference type="Gene3D" id="6.10.250.360">
    <property type="match status" value="1"/>
</dbReference>
<keyword evidence="1" id="KW-0238">DNA-binding</keyword>
<dbReference type="PANTHER" id="PTHR30204">
    <property type="entry name" value="REDOX-CYCLING DRUG-SENSING TRANSCRIPTIONAL ACTIVATOR SOXR"/>
    <property type="match status" value="1"/>
</dbReference>
<organism evidence="3 4">
    <name type="scientific">Paenibacillus pinisoli</name>
    <dbReference type="NCBI Taxonomy" id="1276110"/>
    <lineage>
        <taxon>Bacteria</taxon>
        <taxon>Bacillati</taxon>
        <taxon>Bacillota</taxon>
        <taxon>Bacilli</taxon>
        <taxon>Bacillales</taxon>
        <taxon>Paenibacillaceae</taxon>
        <taxon>Paenibacillus</taxon>
    </lineage>
</organism>
<dbReference type="OrthoDB" id="1894615at2"/>
<dbReference type="InterPro" id="IPR047057">
    <property type="entry name" value="MerR_fam"/>
</dbReference>
<feature type="domain" description="HTH merR-type" evidence="2">
    <location>
        <begin position="8"/>
        <end position="77"/>
    </location>
</feature>
<evidence type="ECO:0000259" key="2">
    <source>
        <dbReference type="PROSITE" id="PS50937"/>
    </source>
</evidence>
<name>A0A3A6PQ64_9BACL</name>
<sequence length="263" mass="30852">MRRINKSYYTVGSLVKLTSTTERTLRYYDRKGLLRPSRHNEQGHRIYDDEDLLRFHKILTLKYLDYSLDDIGKYLEQDSKDFHASLKMQYELLLQKQRHIQRIVATIERVRAIVKDNDTIDPGFIMMMIHSIQHEGEQMQWFSERLPEEIMQTMFMNGASVEERLEAEREVTLGLNDLLVMSKQGLAPEHSLVRERTHALKAMFERMLGQALDELSTSEVGKVLEEAERHFFPICLEPEFMHYLHEAFSYQHCSQKSAAAAGP</sequence>
<dbReference type="EMBL" id="QXQB01000001">
    <property type="protein sequence ID" value="RJX41558.1"/>
    <property type="molecule type" value="Genomic_DNA"/>
</dbReference>
<accession>A0A3A6PQ64</accession>
<dbReference type="GO" id="GO:0003700">
    <property type="term" value="F:DNA-binding transcription factor activity"/>
    <property type="evidence" value="ECO:0007669"/>
    <property type="project" value="InterPro"/>
</dbReference>
<dbReference type="Pfam" id="PF13411">
    <property type="entry name" value="MerR_1"/>
    <property type="match status" value="1"/>
</dbReference>
<gene>
    <name evidence="3" type="ORF">D3P09_06220</name>
</gene>
<reference evidence="3 4" key="1">
    <citation type="submission" date="2018-09" db="EMBL/GenBank/DDBJ databases">
        <title>Paenibacillus aracenensis nov. sp. isolated from a cave in southern Spain.</title>
        <authorList>
            <person name="Jurado V."/>
            <person name="Gutierrez-Patricio S."/>
            <person name="Gonzalez-Pimentel J.L."/>
            <person name="Miller A.Z."/>
            <person name="Laiz L."/>
            <person name="Saiz-Jimenez C."/>
        </authorList>
    </citation>
    <scope>NUCLEOTIDE SEQUENCE [LARGE SCALE GENOMIC DNA]</scope>
    <source>
        <strain evidence="3 4">JCM 19203</strain>
    </source>
</reference>
<evidence type="ECO:0000313" key="3">
    <source>
        <dbReference type="EMBL" id="RJX41558.1"/>
    </source>
</evidence>
<protein>
    <submittedName>
        <fullName evidence="3">MerR family transcriptional regulator</fullName>
    </submittedName>
</protein>
<dbReference type="AlphaFoldDB" id="A0A3A6PQ64"/>
<keyword evidence="4" id="KW-1185">Reference proteome</keyword>
<comment type="caution">
    <text evidence="3">The sequence shown here is derived from an EMBL/GenBank/DDBJ whole genome shotgun (WGS) entry which is preliminary data.</text>
</comment>
<dbReference type="InterPro" id="IPR009061">
    <property type="entry name" value="DNA-bd_dom_put_sf"/>
</dbReference>
<dbReference type="SUPFAM" id="SSF46955">
    <property type="entry name" value="Putative DNA-binding domain"/>
    <property type="match status" value="1"/>
</dbReference>